<dbReference type="PANTHER" id="PTHR43884">
    <property type="entry name" value="ACYL-COA DEHYDROGENASE"/>
    <property type="match status" value="1"/>
</dbReference>
<protein>
    <submittedName>
        <fullName evidence="9">Acyl-CoA dehydrogenase</fullName>
    </submittedName>
</protein>
<dbReference type="InterPro" id="IPR013786">
    <property type="entry name" value="AcylCoA_DH/ox_N"/>
</dbReference>
<dbReference type="InterPro" id="IPR036250">
    <property type="entry name" value="AcylCo_DH-like_C"/>
</dbReference>
<dbReference type="Gene3D" id="1.10.540.10">
    <property type="entry name" value="Acyl-CoA dehydrogenase/oxidase, N-terminal domain"/>
    <property type="match status" value="1"/>
</dbReference>
<dbReference type="InterPro" id="IPR006091">
    <property type="entry name" value="Acyl-CoA_Oxase/DH_mid-dom"/>
</dbReference>
<feature type="domain" description="Acyl-CoA dehydrogenase/oxidase C-terminal" evidence="6">
    <location>
        <begin position="243"/>
        <end position="393"/>
    </location>
</feature>
<organism evidence="9 10">
    <name type="scientific">Longimonas halophila</name>
    <dbReference type="NCBI Taxonomy" id="1469170"/>
    <lineage>
        <taxon>Bacteria</taxon>
        <taxon>Pseudomonadati</taxon>
        <taxon>Rhodothermota</taxon>
        <taxon>Rhodothermia</taxon>
        <taxon>Rhodothermales</taxon>
        <taxon>Salisaetaceae</taxon>
        <taxon>Longimonas</taxon>
    </lineage>
</organism>
<dbReference type="InterPro" id="IPR006089">
    <property type="entry name" value="Acyl-CoA_DH_CS"/>
</dbReference>
<dbReference type="OrthoDB" id="9802867at2"/>
<reference evidence="9 10" key="1">
    <citation type="submission" date="2017-10" db="EMBL/GenBank/DDBJ databases">
        <title>Draft genome of Longimonas halophila.</title>
        <authorList>
            <person name="Goh K.M."/>
            <person name="Shamsir M.S."/>
            <person name="Lim S.W."/>
        </authorList>
    </citation>
    <scope>NUCLEOTIDE SEQUENCE [LARGE SCALE GENOMIC DNA]</scope>
    <source>
        <strain evidence="9 10">KCTC 42399</strain>
    </source>
</reference>
<accession>A0A2H3P199</accession>
<name>A0A2H3P199_9BACT</name>
<evidence type="ECO:0000259" key="6">
    <source>
        <dbReference type="Pfam" id="PF00441"/>
    </source>
</evidence>
<evidence type="ECO:0000313" key="10">
    <source>
        <dbReference type="Proteomes" id="UP000221024"/>
    </source>
</evidence>
<comment type="cofactor">
    <cofactor evidence="1 5">
        <name>FAD</name>
        <dbReference type="ChEBI" id="CHEBI:57692"/>
    </cofactor>
</comment>
<dbReference type="Gene3D" id="2.40.110.10">
    <property type="entry name" value="Butyryl-CoA Dehydrogenase, subunit A, domain 2"/>
    <property type="match status" value="1"/>
</dbReference>
<evidence type="ECO:0000256" key="1">
    <source>
        <dbReference type="ARBA" id="ARBA00001974"/>
    </source>
</evidence>
<dbReference type="InterPro" id="IPR046373">
    <property type="entry name" value="Acyl-CoA_Oxase/DH_mid-dom_sf"/>
</dbReference>
<evidence type="ECO:0000256" key="5">
    <source>
        <dbReference type="RuleBase" id="RU362125"/>
    </source>
</evidence>
<dbReference type="CDD" id="cd00567">
    <property type="entry name" value="ACAD"/>
    <property type="match status" value="1"/>
</dbReference>
<dbReference type="PROSITE" id="PS00073">
    <property type="entry name" value="ACYL_COA_DH_2"/>
    <property type="match status" value="1"/>
</dbReference>
<dbReference type="Pfam" id="PF02771">
    <property type="entry name" value="Acyl-CoA_dh_N"/>
    <property type="match status" value="1"/>
</dbReference>
<dbReference type="SUPFAM" id="SSF56645">
    <property type="entry name" value="Acyl-CoA dehydrogenase NM domain-like"/>
    <property type="match status" value="1"/>
</dbReference>
<dbReference type="Gene3D" id="1.20.140.10">
    <property type="entry name" value="Butyryl-CoA Dehydrogenase, subunit A, domain 3"/>
    <property type="match status" value="1"/>
</dbReference>
<dbReference type="AlphaFoldDB" id="A0A2H3P199"/>
<evidence type="ECO:0000256" key="2">
    <source>
        <dbReference type="ARBA" id="ARBA00009347"/>
    </source>
</evidence>
<dbReference type="Pfam" id="PF02770">
    <property type="entry name" value="Acyl-CoA_dh_M"/>
    <property type="match status" value="1"/>
</dbReference>
<proteinExistence type="inferred from homology"/>
<dbReference type="InterPro" id="IPR037069">
    <property type="entry name" value="AcylCoA_DH/ox_N_sf"/>
</dbReference>
<comment type="similarity">
    <text evidence="2 5">Belongs to the acyl-CoA dehydrogenase family.</text>
</comment>
<keyword evidence="10" id="KW-1185">Reference proteome</keyword>
<dbReference type="SUPFAM" id="SSF47203">
    <property type="entry name" value="Acyl-CoA dehydrogenase C-terminal domain-like"/>
    <property type="match status" value="1"/>
</dbReference>
<gene>
    <name evidence="9" type="ORF">CRI93_06595</name>
</gene>
<evidence type="ECO:0000259" key="8">
    <source>
        <dbReference type="Pfam" id="PF02771"/>
    </source>
</evidence>
<feature type="domain" description="Acyl-CoA dehydrogenase/oxidase N-terminal" evidence="8">
    <location>
        <begin position="23"/>
        <end position="119"/>
    </location>
</feature>
<dbReference type="GO" id="GO:0005886">
    <property type="term" value="C:plasma membrane"/>
    <property type="evidence" value="ECO:0007669"/>
    <property type="project" value="TreeGrafter"/>
</dbReference>
<evidence type="ECO:0000259" key="7">
    <source>
        <dbReference type="Pfam" id="PF02770"/>
    </source>
</evidence>
<evidence type="ECO:0000256" key="4">
    <source>
        <dbReference type="ARBA" id="ARBA00022827"/>
    </source>
</evidence>
<comment type="caution">
    <text evidence="9">The sequence shown here is derived from an EMBL/GenBank/DDBJ whole genome shotgun (WGS) entry which is preliminary data.</text>
</comment>
<keyword evidence="3 5" id="KW-0285">Flavoprotein</keyword>
<feature type="domain" description="Acyl-CoA oxidase/dehydrogenase middle" evidence="7">
    <location>
        <begin position="133"/>
        <end position="219"/>
    </location>
</feature>
<dbReference type="PANTHER" id="PTHR43884:SF19">
    <property type="entry name" value="ACYL-COA DEHYDROGENASE FADE4-RELATED"/>
    <property type="match status" value="1"/>
</dbReference>
<dbReference type="GO" id="GO:0003995">
    <property type="term" value="F:acyl-CoA dehydrogenase activity"/>
    <property type="evidence" value="ECO:0007669"/>
    <property type="project" value="InterPro"/>
</dbReference>
<evidence type="ECO:0000313" key="9">
    <source>
        <dbReference type="EMBL" id="PEN07646.1"/>
    </source>
</evidence>
<dbReference type="EMBL" id="PDEP01000005">
    <property type="protein sequence ID" value="PEN07646.1"/>
    <property type="molecule type" value="Genomic_DNA"/>
</dbReference>
<dbReference type="RefSeq" id="WP_098061834.1">
    <property type="nucleotide sequence ID" value="NZ_PDEP01000005.1"/>
</dbReference>
<keyword evidence="4 5" id="KW-0274">FAD</keyword>
<keyword evidence="5" id="KW-0560">Oxidoreductase</keyword>
<sequence>MSIAPYLSDDIRSSVDFDSFLDTFRDKLRTVFRERSDADAVSLTRGLPPYMMREVQSATPLATFIPEEYGGRGGHVHECQAILAAASYESLALSLTYGINGALFLQPVTKYANEAVKGPIFERFLKDKNMGGLMITEPDYGTDALNMQTAYTETEQGYQLNGTKHWAGLTGWADFWLITARRQSESGQLSRDIDFFIADMNQAEQMVEVEEVYQNLGLYLIPYGRNNIDLTVPRTHKLEPESTGIKMMLDTLHRSRIEFPGMGMGFLQRILDESLAHCKNRHVGGRSLFEYDQVRKRLAWIQAAFTACSAMCLHTSETAALENNLVGDNLGPNSTKAVVTDLMQDAAQSFLQLSGGQGYRLDHPAGRATVDSRPFQIFEGSNDVLYQQITETVLKHMRRAKVSNVGAFLRDFAPTRRAADRFDGAFDFSVEASSLSQRKSVELGRALGRVAVMEYIVEMGDRGFRSDLISNALHVFTQEVQRLLCSYHTTPEPLPIEAYDDAESSWLNFVDA</sequence>
<dbReference type="Proteomes" id="UP000221024">
    <property type="component" value="Unassembled WGS sequence"/>
</dbReference>
<dbReference type="GO" id="GO:0050660">
    <property type="term" value="F:flavin adenine dinucleotide binding"/>
    <property type="evidence" value="ECO:0007669"/>
    <property type="project" value="InterPro"/>
</dbReference>
<dbReference type="InterPro" id="IPR009100">
    <property type="entry name" value="AcylCoA_DH/oxidase_NM_dom_sf"/>
</dbReference>
<dbReference type="Pfam" id="PF00441">
    <property type="entry name" value="Acyl-CoA_dh_1"/>
    <property type="match status" value="1"/>
</dbReference>
<evidence type="ECO:0000256" key="3">
    <source>
        <dbReference type="ARBA" id="ARBA00022630"/>
    </source>
</evidence>
<dbReference type="InterPro" id="IPR009075">
    <property type="entry name" value="AcylCo_DH/oxidase_C"/>
</dbReference>